<evidence type="ECO:0000313" key="1">
    <source>
        <dbReference type="EMBL" id="EME43231.1"/>
    </source>
</evidence>
<proteinExistence type="predicted"/>
<gene>
    <name evidence="1" type="ORF">DOTSEDRAFT_72578</name>
</gene>
<dbReference type="EMBL" id="KB446540">
    <property type="protein sequence ID" value="EME43231.1"/>
    <property type="molecule type" value="Genomic_DNA"/>
</dbReference>
<dbReference type="HOGENOM" id="CLU_2922611_0_0_1"/>
<keyword evidence="2" id="KW-1185">Reference proteome</keyword>
<dbReference type="Proteomes" id="UP000016933">
    <property type="component" value="Unassembled WGS sequence"/>
</dbReference>
<dbReference type="AlphaFoldDB" id="M2YMM4"/>
<reference evidence="1 2" key="2">
    <citation type="journal article" date="2012" name="PLoS Pathog.">
        <title>Diverse lifestyles and strategies of plant pathogenesis encoded in the genomes of eighteen Dothideomycetes fungi.</title>
        <authorList>
            <person name="Ohm R.A."/>
            <person name="Feau N."/>
            <person name="Henrissat B."/>
            <person name="Schoch C.L."/>
            <person name="Horwitz B.A."/>
            <person name="Barry K.W."/>
            <person name="Condon B.J."/>
            <person name="Copeland A.C."/>
            <person name="Dhillon B."/>
            <person name="Glaser F."/>
            <person name="Hesse C.N."/>
            <person name="Kosti I."/>
            <person name="LaButti K."/>
            <person name="Lindquist E.A."/>
            <person name="Lucas S."/>
            <person name="Salamov A.A."/>
            <person name="Bradshaw R.E."/>
            <person name="Ciuffetti L."/>
            <person name="Hamelin R.C."/>
            <person name="Kema G.H.J."/>
            <person name="Lawrence C."/>
            <person name="Scott J.A."/>
            <person name="Spatafora J.W."/>
            <person name="Turgeon B.G."/>
            <person name="de Wit P.J.G.M."/>
            <person name="Zhong S."/>
            <person name="Goodwin S.B."/>
            <person name="Grigoriev I.V."/>
        </authorList>
    </citation>
    <scope>NUCLEOTIDE SEQUENCE [LARGE SCALE GENOMIC DNA]</scope>
    <source>
        <strain evidence="2">NZE10 / CBS 128990</strain>
    </source>
</reference>
<organism evidence="1 2">
    <name type="scientific">Dothistroma septosporum (strain NZE10 / CBS 128990)</name>
    <name type="common">Red band needle blight fungus</name>
    <name type="synonym">Mycosphaerella pini</name>
    <dbReference type="NCBI Taxonomy" id="675120"/>
    <lineage>
        <taxon>Eukaryota</taxon>
        <taxon>Fungi</taxon>
        <taxon>Dikarya</taxon>
        <taxon>Ascomycota</taxon>
        <taxon>Pezizomycotina</taxon>
        <taxon>Dothideomycetes</taxon>
        <taxon>Dothideomycetidae</taxon>
        <taxon>Mycosphaerellales</taxon>
        <taxon>Mycosphaerellaceae</taxon>
        <taxon>Dothistroma</taxon>
    </lineage>
</organism>
<name>M2YMM4_DOTSN</name>
<reference evidence="2" key="1">
    <citation type="journal article" date="2012" name="PLoS Genet.">
        <title>The genomes of the fungal plant pathogens Cladosporium fulvum and Dothistroma septosporum reveal adaptation to different hosts and lifestyles but also signatures of common ancestry.</title>
        <authorList>
            <person name="de Wit P.J.G.M."/>
            <person name="van der Burgt A."/>
            <person name="Oekmen B."/>
            <person name="Stergiopoulos I."/>
            <person name="Abd-Elsalam K.A."/>
            <person name="Aerts A.L."/>
            <person name="Bahkali A.H."/>
            <person name="Beenen H.G."/>
            <person name="Chettri P."/>
            <person name="Cox M.P."/>
            <person name="Datema E."/>
            <person name="de Vries R.P."/>
            <person name="Dhillon B."/>
            <person name="Ganley A.R."/>
            <person name="Griffiths S.A."/>
            <person name="Guo Y."/>
            <person name="Hamelin R.C."/>
            <person name="Henrissat B."/>
            <person name="Kabir M.S."/>
            <person name="Jashni M.K."/>
            <person name="Kema G."/>
            <person name="Klaubauf S."/>
            <person name="Lapidus A."/>
            <person name="Levasseur A."/>
            <person name="Lindquist E."/>
            <person name="Mehrabi R."/>
            <person name="Ohm R.A."/>
            <person name="Owen T.J."/>
            <person name="Salamov A."/>
            <person name="Schwelm A."/>
            <person name="Schijlen E."/>
            <person name="Sun H."/>
            <person name="van den Burg H.A."/>
            <person name="van Ham R.C.H.J."/>
            <person name="Zhang S."/>
            <person name="Goodwin S.B."/>
            <person name="Grigoriev I.V."/>
            <person name="Collemare J."/>
            <person name="Bradshaw R.E."/>
        </authorList>
    </citation>
    <scope>NUCLEOTIDE SEQUENCE [LARGE SCALE GENOMIC DNA]</scope>
    <source>
        <strain evidence="2">NZE10 / CBS 128990</strain>
    </source>
</reference>
<sequence length="61" mass="6524">MIQPPSSVDQLSKRAGSSLLLLSSQIKNPGALLARRTSITRILVQEHSVWPSSNPAASILT</sequence>
<accession>M2YMM4</accession>
<protein>
    <submittedName>
        <fullName evidence="1">Uncharacterized protein</fullName>
    </submittedName>
</protein>
<evidence type="ECO:0000313" key="2">
    <source>
        <dbReference type="Proteomes" id="UP000016933"/>
    </source>
</evidence>